<dbReference type="Proteomes" id="UP000324222">
    <property type="component" value="Unassembled WGS sequence"/>
</dbReference>
<protein>
    <submittedName>
        <fullName evidence="1">Uncharacterized protein</fullName>
    </submittedName>
</protein>
<keyword evidence="2" id="KW-1185">Reference proteome</keyword>
<evidence type="ECO:0000313" key="1">
    <source>
        <dbReference type="EMBL" id="MPC42447.1"/>
    </source>
</evidence>
<accession>A0A5B7FA78</accession>
<reference evidence="1 2" key="1">
    <citation type="submission" date="2019-05" db="EMBL/GenBank/DDBJ databases">
        <title>Another draft genome of Portunus trituberculatus and its Hox gene families provides insights of decapod evolution.</title>
        <authorList>
            <person name="Jeong J.-H."/>
            <person name="Song I."/>
            <person name="Kim S."/>
            <person name="Choi T."/>
            <person name="Kim D."/>
            <person name="Ryu S."/>
            <person name="Kim W."/>
        </authorList>
    </citation>
    <scope>NUCLEOTIDE SEQUENCE [LARGE SCALE GENOMIC DNA]</scope>
    <source>
        <tissue evidence="1">Muscle</tissue>
    </source>
</reference>
<sequence length="118" mass="14136">MYTRTTCRQTPPSRHWSIDEMWQRWWCATKLRCKEYRTSDAWGFHHILPRGSRKLLPPVSRLWRCPSPTHGSTNEPTLPRPQGCGTHSPQLHLRWRTCPPSRSRWQHTVQHVTMIPRF</sequence>
<organism evidence="1 2">
    <name type="scientific">Portunus trituberculatus</name>
    <name type="common">Swimming crab</name>
    <name type="synonym">Neptunus trituberculatus</name>
    <dbReference type="NCBI Taxonomy" id="210409"/>
    <lineage>
        <taxon>Eukaryota</taxon>
        <taxon>Metazoa</taxon>
        <taxon>Ecdysozoa</taxon>
        <taxon>Arthropoda</taxon>
        <taxon>Crustacea</taxon>
        <taxon>Multicrustacea</taxon>
        <taxon>Malacostraca</taxon>
        <taxon>Eumalacostraca</taxon>
        <taxon>Eucarida</taxon>
        <taxon>Decapoda</taxon>
        <taxon>Pleocyemata</taxon>
        <taxon>Brachyura</taxon>
        <taxon>Eubrachyura</taxon>
        <taxon>Portunoidea</taxon>
        <taxon>Portunidae</taxon>
        <taxon>Portuninae</taxon>
        <taxon>Portunus</taxon>
    </lineage>
</organism>
<dbReference type="EMBL" id="VSRR010005440">
    <property type="protein sequence ID" value="MPC42447.1"/>
    <property type="molecule type" value="Genomic_DNA"/>
</dbReference>
<evidence type="ECO:0000313" key="2">
    <source>
        <dbReference type="Proteomes" id="UP000324222"/>
    </source>
</evidence>
<dbReference type="AlphaFoldDB" id="A0A5B7FA78"/>
<gene>
    <name evidence="1" type="ORF">E2C01_036069</name>
</gene>
<name>A0A5B7FA78_PORTR</name>
<comment type="caution">
    <text evidence="1">The sequence shown here is derived from an EMBL/GenBank/DDBJ whole genome shotgun (WGS) entry which is preliminary data.</text>
</comment>
<proteinExistence type="predicted"/>